<dbReference type="STRING" id="4577.A0A1D6JBJ7"/>
<reference evidence="1" key="1">
    <citation type="submission" date="2015-12" db="EMBL/GenBank/DDBJ databases">
        <title>Update maize B73 reference genome by single molecule sequencing technologies.</title>
        <authorList>
            <consortium name="Maize Genome Sequencing Project"/>
            <person name="Ware D."/>
        </authorList>
    </citation>
    <scope>NUCLEOTIDE SEQUENCE</scope>
    <source>
        <tissue evidence="1">Seedling</tissue>
    </source>
</reference>
<dbReference type="AlphaFoldDB" id="A0A1D6JBJ7"/>
<dbReference type="InterPro" id="IPR050868">
    <property type="entry name" value="ELMO_domain-containing"/>
</dbReference>
<dbReference type="InterPro" id="IPR006816">
    <property type="entry name" value="ELMO_dom"/>
</dbReference>
<gene>
    <name evidence="1" type="ORF">ZEAMMB73_Zm00001d025991</name>
</gene>
<dbReference type="PROSITE" id="PS51335">
    <property type="entry name" value="ELMO"/>
    <property type="match status" value="1"/>
</dbReference>
<dbReference type="ExpressionAtlas" id="A0A1D6JBJ7">
    <property type="expression patterns" value="baseline and differential"/>
</dbReference>
<dbReference type="EMBL" id="CM000786">
    <property type="protein sequence ID" value="AQK45261.1"/>
    <property type="molecule type" value="Genomic_DNA"/>
</dbReference>
<name>A0A1D6JBJ7_MAIZE</name>
<protein>
    <submittedName>
        <fullName evidence="1">ELMO/CED-12 family protein</fullName>
    </submittedName>
</protein>
<dbReference type="Pfam" id="PF04727">
    <property type="entry name" value="ELMO_CED12"/>
    <property type="match status" value="2"/>
</dbReference>
<dbReference type="OMA" id="VCAQRIC"/>
<evidence type="ECO:0000313" key="1">
    <source>
        <dbReference type="EMBL" id="AQK45261.1"/>
    </source>
</evidence>
<organism evidence="1">
    <name type="scientific">Zea mays</name>
    <name type="common">Maize</name>
    <dbReference type="NCBI Taxonomy" id="4577"/>
    <lineage>
        <taxon>Eukaryota</taxon>
        <taxon>Viridiplantae</taxon>
        <taxon>Streptophyta</taxon>
        <taxon>Embryophyta</taxon>
        <taxon>Tracheophyta</taxon>
        <taxon>Spermatophyta</taxon>
        <taxon>Magnoliopsida</taxon>
        <taxon>Liliopsida</taxon>
        <taxon>Poales</taxon>
        <taxon>Poaceae</taxon>
        <taxon>PACMAD clade</taxon>
        <taxon>Panicoideae</taxon>
        <taxon>Andropogonodae</taxon>
        <taxon>Andropogoneae</taxon>
        <taxon>Tripsacinae</taxon>
        <taxon>Zea</taxon>
    </lineage>
</organism>
<accession>A0A1D6JBJ7</accession>
<dbReference type="PANTHER" id="PTHR12771">
    <property type="entry name" value="ENGULFMENT AND CELL MOTILITY"/>
    <property type="match status" value="1"/>
</dbReference>
<dbReference type="InParanoid" id="A0A1D6JBJ7"/>
<dbReference type="PANTHER" id="PTHR12771:SF24">
    <property type="entry name" value="OS04G0545100 PROTEIN"/>
    <property type="match status" value="1"/>
</dbReference>
<proteinExistence type="predicted"/>
<sequence>MEQNAGSFLAVRRLSGGAIHHHRHHSSPAEVVGVSTAWLGKGLSCVCAQRRESDVRLSFDLSPIQEECLNRLQNRIEVQYDGSNLEHQSMCFHLLLLSSIYFGLFTVTYIHQKALEALWRSSFPGTELLGLVSDQWKEMGWQGKDPSTDFRSFIPSSFQHLQFSIHLIYFGRVIIFSLEHTGAVVLYLWRIYCISLGTIHSNLKGYKGLIVYVRLGFFTETFSIPLVKSFQELLRKQNGDRALWEYPFAVAGVNITFMLIQMLDLQAAKPTSLVGAVFLNLLLENDRAFDILYCITFKLMDQKWLEMHASYMDFNTVIKSTRRQLERELLLEDIQRIEDMPSYRFLAC</sequence>